<feature type="region of interest" description="Disordered" evidence="1">
    <location>
        <begin position="662"/>
        <end position="762"/>
    </location>
</feature>
<reference evidence="2" key="1">
    <citation type="journal article" date="2020" name="bioRxiv">
        <title>Whole genome comparisons of ergot fungi reveals the divergence and evolution of species within the genus Claviceps are the result of varying mechanisms driving genome evolution and host range expansion.</title>
        <authorList>
            <person name="Wyka S.A."/>
            <person name="Mondo S.J."/>
            <person name="Liu M."/>
            <person name="Dettman J."/>
            <person name="Nalam V."/>
            <person name="Broders K.D."/>
        </authorList>
    </citation>
    <scope>NUCLEOTIDE SEQUENCE</scope>
    <source>
        <strain evidence="2">CCC 602</strain>
    </source>
</reference>
<accession>A0A9P7NDB4</accession>
<feature type="compositionally biased region" description="Low complexity" evidence="1">
    <location>
        <begin position="672"/>
        <end position="697"/>
    </location>
</feature>
<evidence type="ECO:0000313" key="3">
    <source>
        <dbReference type="Proteomes" id="UP000748025"/>
    </source>
</evidence>
<feature type="compositionally biased region" description="Low complexity" evidence="1">
    <location>
        <begin position="269"/>
        <end position="291"/>
    </location>
</feature>
<feature type="region of interest" description="Disordered" evidence="1">
    <location>
        <begin position="445"/>
        <end position="513"/>
    </location>
</feature>
<comment type="caution">
    <text evidence="2">The sequence shown here is derived from an EMBL/GenBank/DDBJ whole genome shotgun (WGS) entry which is preliminary data.</text>
</comment>
<organism evidence="2 3">
    <name type="scientific">Claviceps pusilla</name>
    <dbReference type="NCBI Taxonomy" id="123648"/>
    <lineage>
        <taxon>Eukaryota</taxon>
        <taxon>Fungi</taxon>
        <taxon>Dikarya</taxon>
        <taxon>Ascomycota</taxon>
        <taxon>Pezizomycotina</taxon>
        <taxon>Sordariomycetes</taxon>
        <taxon>Hypocreomycetidae</taxon>
        <taxon>Hypocreales</taxon>
        <taxon>Clavicipitaceae</taxon>
        <taxon>Claviceps</taxon>
    </lineage>
</organism>
<evidence type="ECO:0000313" key="2">
    <source>
        <dbReference type="EMBL" id="KAG6014047.1"/>
    </source>
</evidence>
<feature type="compositionally biased region" description="Polar residues" evidence="1">
    <location>
        <begin position="475"/>
        <end position="485"/>
    </location>
</feature>
<feature type="compositionally biased region" description="Polar residues" evidence="1">
    <location>
        <begin position="259"/>
        <end position="268"/>
    </location>
</feature>
<name>A0A9P7NDB4_9HYPO</name>
<evidence type="ECO:0000256" key="1">
    <source>
        <dbReference type="SAM" id="MobiDB-lite"/>
    </source>
</evidence>
<dbReference type="OrthoDB" id="5325276at2759"/>
<feature type="compositionally biased region" description="Polar residues" evidence="1">
    <location>
        <begin position="457"/>
        <end position="467"/>
    </location>
</feature>
<feature type="region of interest" description="Disordered" evidence="1">
    <location>
        <begin position="212"/>
        <end position="342"/>
    </location>
</feature>
<dbReference type="EMBL" id="SRPW01000508">
    <property type="protein sequence ID" value="KAG6014047.1"/>
    <property type="molecule type" value="Genomic_DNA"/>
</dbReference>
<dbReference type="AlphaFoldDB" id="A0A9P7NDB4"/>
<proteinExistence type="predicted"/>
<feature type="compositionally biased region" description="Low complexity" evidence="1">
    <location>
        <begin position="445"/>
        <end position="456"/>
    </location>
</feature>
<gene>
    <name evidence="2" type="ORF">E4U43_006993</name>
</gene>
<sequence>MGFLNFLNKRSAREGKSDRSLCLHNGRPVLKDSVTSKRFSSQKFAAHVKIQSQQGLQGGTGLRSSKVSSISSSTAASLSRAQGHVDILDAQGGIRPLDFRSRVQAAGVRDYGEDVAERNMGENGVDVRSAAAREFYERKASRSTQSPATARRGGEVDQPSFGGSTCGGSEMDDVSFIENRTLKRPVSTAFSLDSRQDVGGSGLVAGRHVASPIPTALHHRRSVQVLPPTDRHQSGSTRSGISRDMNKPWISTERLVSGTGLNNTSVRQSRQSPSHSASRSISPPSVPRYRSQSSLSGRREEDVARIAGSSQKGGENRGSGRAASAAGMLNPGGTLRANVSREDLGNPRLERLYPVDRDAEFDFGIPPTLHPRASASPRLVTVAPPLHRHPDWHNAVRRAVDETLAQLPLSVDWKALLEMTQNGLVLEEDVARKVPLRHSSLWRESFTTHSSSTPTTADFSDYSSSTAGYPGSRYTRATSTESLTRVDTCPKAGPRDSGHSGAAAHDRGSAGDNGYRNSLTIAAVDDDNGLEYTKLSSGEVQYYSGVLMNNIEHPESPTSDYSEVDSFIGKRPQEAVKNEDAKNEDVRCEDVANENEGSLFHDGSLSDLSAHLPGLVADTGPNNQCVICHVLSTPHGNSAPIAPCNHNGTMSRKQRLQALGYDYESDESDPGAAKPASPSASTSTKSSKATKRLTLTSGSGGGLRRLKLVDDRIDEANEEERTGPRASQRRQELRKKLNAGGTGRAQSPRIAVHDDGNAVEAE</sequence>
<feature type="region of interest" description="Disordered" evidence="1">
    <location>
        <begin position="136"/>
        <end position="168"/>
    </location>
</feature>
<keyword evidence="3" id="KW-1185">Reference proteome</keyword>
<protein>
    <submittedName>
        <fullName evidence="2">Uncharacterized protein</fullName>
    </submittedName>
</protein>
<feature type="compositionally biased region" description="Basic and acidic residues" evidence="1">
    <location>
        <begin position="493"/>
        <end position="509"/>
    </location>
</feature>
<feature type="compositionally biased region" description="Basic and acidic residues" evidence="1">
    <location>
        <begin position="707"/>
        <end position="735"/>
    </location>
</feature>
<dbReference type="Proteomes" id="UP000748025">
    <property type="component" value="Unassembled WGS sequence"/>
</dbReference>